<gene>
    <name evidence="1" type="ORF">BV22DRAFT_1108615</name>
</gene>
<name>A0ACB8AWD7_9AGAM</name>
<keyword evidence="2" id="KW-1185">Reference proteome</keyword>
<organism evidence="1 2">
    <name type="scientific">Leucogyrophana mollusca</name>
    <dbReference type="NCBI Taxonomy" id="85980"/>
    <lineage>
        <taxon>Eukaryota</taxon>
        <taxon>Fungi</taxon>
        <taxon>Dikarya</taxon>
        <taxon>Basidiomycota</taxon>
        <taxon>Agaricomycotina</taxon>
        <taxon>Agaricomycetes</taxon>
        <taxon>Agaricomycetidae</taxon>
        <taxon>Boletales</taxon>
        <taxon>Boletales incertae sedis</taxon>
        <taxon>Leucogyrophana</taxon>
    </lineage>
</organism>
<dbReference type="Proteomes" id="UP000790709">
    <property type="component" value="Unassembled WGS sequence"/>
</dbReference>
<dbReference type="EMBL" id="MU267210">
    <property type="protein sequence ID" value="KAH7917178.1"/>
    <property type="molecule type" value="Genomic_DNA"/>
</dbReference>
<comment type="caution">
    <text evidence="1">The sequence shown here is derived from an EMBL/GenBank/DDBJ whole genome shotgun (WGS) entry which is preliminary data.</text>
</comment>
<accession>A0ACB8AWD7</accession>
<protein>
    <submittedName>
        <fullName evidence="1">Uncharacterized protein</fullName>
    </submittedName>
</protein>
<evidence type="ECO:0000313" key="2">
    <source>
        <dbReference type="Proteomes" id="UP000790709"/>
    </source>
</evidence>
<evidence type="ECO:0000313" key="1">
    <source>
        <dbReference type="EMBL" id="KAH7917178.1"/>
    </source>
</evidence>
<reference evidence="1" key="1">
    <citation type="journal article" date="2021" name="New Phytol.">
        <title>Evolutionary innovations through gain and loss of genes in the ectomycorrhizal Boletales.</title>
        <authorList>
            <person name="Wu G."/>
            <person name="Miyauchi S."/>
            <person name="Morin E."/>
            <person name="Kuo A."/>
            <person name="Drula E."/>
            <person name="Varga T."/>
            <person name="Kohler A."/>
            <person name="Feng B."/>
            <person name="Cao Y."/>
            <person name="Lipzen A."/>
            <person name="Daum C."/>
            <person name="Hundley H."/>
            <person name="Pangilinan J."/>
            <person name="Johnson J."/>
            <person name="Barry K."/>
            <person name="LaButti K."/>
            <person name="Ng V."/>
            <person name="Ahrendt S."/>
            <person name="Min B."/>
            <person name="Choi I.G."/>
            <person name="Park H."/>
            <person name="Plett J.M."/>
            <person name="Magnuson J."/>
            <person name="Spatafora J.W."/>
            <person name="Nagy L.G."/>
            <person name="Henrissat B."/>
            <person name="Grigoriev I.V."/>
            <person name="Yang Z.L."/>
            <person name="Xu J."/>
            <person name="Martin F.M."/>
        </authorList>
    </citation>
    <scope>NUCLEOTIDE SEQUENCE</scope>
    <source>
        <strain evidence="1">KUC20120723A-06</strain>
    </source>
</reference>
<proteinExistence type="predicted"/>
<sequence length="135" mass="15844">MQYDGDEHDFTNEKRDTVIIKCNKLYEHKVVHINYTTYNLRPVIMVLAHEDEMDENSHPYWYTCVTKILHSEDHQMDVLFVRWLSWDTRTRTGFAPKHLPCIGFLQGDTLEVFGFLDPDPVICGAHLIPAFAYGR</sequence>